<dbReference type="Proteomes" id="UP000701801">
    <property type="component" value="Unassembled WGS sequence"/>
</dbReference>
<reference evidence="8" key="1">
    <citation type="submission" date="2021-07" db="EMBL/GenBank/DDBJ databases">
        <authorList>
            <person name="Durling M."/>
        </authorList>
    </citation>
    <scope>NUCLEOTIDE SEQUENCE</scope>
</reference>
<evidence type="ECO:0000256" key="3">
    <source>
        <dbReference type="ARBA" id="ARBA00023239"/>
    </source>
</evidence>
<evidence type="ECO:0000259" key="7">
    <source>
        <dbReference type="SMART" id="SM00656"/>
    </source>
</evidence>
<evidence type="ECO:0000256" key="5">
    <source>
        <dbReference type="SAM" id="MobiDB-lite"/>
    </source>
</evidence>
<feature type="chain" id="PRO_5040115485" description="Pectate lyase domain-containing protein" evidence="6">
    <location>
        <begin position="19"/>
        <end position="493"/>
    </location>
</feature>
<comment type="caution">
    <text evidence="8">The sequence shown here is derived from an EMBL/GenBank/DDBJ whole genome shotgun (WGS) entry which is preliminary data.</text>
</comment>
<evidence type="ECO:0000256" key="1">
    <source>
        <dbReference type="ARBA" id="ARBA00010980"/>
    </source>
</evidence>
<keyword evidence="4" id="KW-0964">Secreted</keyword>
<feature type="compositionally biased region" description="Basic and acidic residues" evidence="5">
    <location>
        <begin position="84"/>
        <end position="98"/>
    </location>
</feature>
<organism evidence="8 9">
    <name type="scientific">Hymenoscyphus albidus</name>
    <dbReference type="NCBI Taxonomy" id="595503"/>
    <lineage>
        <taxon>Eukaryota</taxon>
        <taxon>Fungi</taxon>
        <taxon>Dikarya</taxon>
        <taxon>Ascomycota</taxon>
        <taxon>Pezizomycotina</taxon>
        <taxon>Leotiomycetes</taxon>
        <taxon>Helotiales</taxon>
        <taxon>Helotiaceae</taxon>
        <taxon>Hymenoscyphus</taxon>
    </lineage>
</organism>
<dbReference type="OrthoDB" id="1637350at2759"/>
<accession>A0A9N9LXR7</accession>
<dbReference type="GO" id="GO:0030570">
    <property type="term" value="F:pectate lyase activity"/>
    <property type="evidence" value="ECO:0007669"/>
    <property type="project" value="InterPro"/>
</dbReference>
<feature type="region of interest" description="Disordered" evidence="5">
    <location>
        <begin position="27"/>
        <end position="221"/>
    </location>
</feature>
<dbReference type="PANTHER" id="PTHR31683:SF18">
    <property type="entry name" value="PECTATE LYASE 21-RELATED"/>
    <property type="match status" value="1"/>
</dbReference>
<evidence type="ECO:0000256" key="4">
    <source>
        <dbReference type="RuleBase" id="RU361173"/>
    </source>
</evidence>
<dbReference type="InterPro" id="IPR011050">
    <property type="entry name" value="Pectin_lyase_fold/virulence"/>
</dbReference>
<dbReference type="AlphaFoldDB" id="A0A9N9LXR7"/>
<dbReference type="EMBL" id="CAJVRM010000434">
    <property type="protein sequence ID" value="CAG8980995.1"/>
    <property type="molecule type" value="Genomic_DNA"/>
</dbReference>
<name>A0A9N9LXR7_9HELO</name>
<dbReference type="Pfam" id="PF00544">
    <property type="entry name" value="Pectate_lyase_4"/>
    <property type="match status" value="1"/>
</dbReference>
<keyword evidence="4" id="KW-0624">Polysaccharide degradation</keyword>
<dbReference type="InterPro" id="IPR012334">
    <property type="entry name" value="Pectin_lyas_fold"/>
</dbReference>
<gene>
    <name evidence="8" type="ORF">HYALB_00013798</name>
</gene>
<sequence length="493" mass="50794">MKFATILCSGLLATLALAAPYKAKEYCEKPDDTLTPASSDKPYSTGKSEPNVKADDNYKPPSKTGTPVSAGKPKSTSKSGGNTKNDDKPPSKTGERKPKSTSKSGGNTKNDDKPPSKTGERKPKSTSKSGGNTKNDDKPPSKTGESKPKSTGKTGGKPKTGDKPPSKTGGTPASTGKPGGSDQPAGTPYGAPANRTSGGSTANGDRAPGFASVGEGTTGGAGGTEVTVTTYEELAAAVAGEAKKIVYVSGPIEKTAPQIKVGSNTSLLGKSSAVIFTGFGLSVNSATNVIIRNIAIKKVTAENGDAITVQSSNYVWIDHVDLSSDRTHDKDFYDGLLDIVNGADLVTVTYSKLYDHWKAVLIGNSDSSGSTDTGKLRVTLGFNHFSNLNTRVPSLRFGEGHIYSNFFEGIGQAVNTRKGAQCLVENNNFAGAEEPIVSVDGEGFAVDKGNTYGYGKNAAPAGTLTTLPYSYEAIDAAGVQAAVVGKAGNTLTL</sequence>
<feature type="signal peptide" evidence="6">
    <location>
        <begin position="1"/>
        <end position="18"/>
    </location>
</feature>
<dbReference type="InterPro" id="IPR045032">
    <property type="entry name" value="PEL"/>
</dbReference>
<evidence type="ECO:0000313" key="9">
    <source>
        <dbReference type="Proteomes" id="UP000701801"/>
    </source>
</evidence>
<dbReference type="SUPFAM" id="SSF51126">
    <property type="entry name" value="Pectin lyase-like"/>
    <property type="match status" value="1"/>
</dbReference>
<dbReference type="GO" id="GO:0005576">
    <property type="term" value="C:extracellular region"/>
    <property type="evidence" value="ECO:0007669"/>
    <property type="project" value="UniProtKB-SubCell"/>
</dbReference>
<keyword evidence="2 6" id="KW-0732">Signal</keyword>
<evidence type="ECO:0000313" key="8">
    <source>
        <dbReference type="EMBL" id="CAG8980995.1"/>
    </source>
</evidence>
<feature type="domain" description="Pectate lyase" evidence="7">
    <location>
        <begin position="221"/>
        <end position="435"/>
    </location>
</feature>
<feature type="compositionally biased region" description="Basic and acidic residues" evidence="5">
    <location>
        <begin position="109"/>
        <end position="123"/>
    </location>
</feature>
<comment type="subcellular location">
    <subcellularLocation>
        <location evidence="4">Secreted</location>
    </subcellularLocation>
</comment>
<keyword evidence="3 4" id="KW-0456">Lyase</keyword>
<dbReference type="GO" id="GO:0000272">
    <property type="term" value="P:polysaccharide catabolic process"/>
    <property type="evidence" value="ECO:0007669"/>
    <property type="project" value="UniProtKB-KW"/>
</dbReference>
<dbReference type="InterPro" id="IPR002022">
    <property type="entry name" value="Pec_lyase"/>
</dbReference>
<dbReference type="PANTHER" id="PTHR31683">
    <property type="entry name" value="PECTATE LYASE 18-RELATED"/>
    <property type="match status" value="1"/>
</dbReference>
<feature type="compositionally biased region" description="Basic and acidic residues" evidence="5">
    <location>
        <begin position="134"/>
        <end position="148"/>
    </location>
</feature>
<dbReference type="SMART" id="SM00656">
    <property type="entry name" value="Amb_all"/>
    <property type="match status" value="1"/>
</dbReference>
<proteinExistence type="inferred from homology"/>
<evidence type="ECO:0000256" key="6">
    <source>
        <dbReference type="SAM" id="SignalP"/>
    </source>
</evidence>
<dbReference type="Gene3D" id="2.160.20.10">
    <property type="entry name" value="Single-stranded right-handed beta-helix, Pectin lyase-like"/>
    <property type="match status" value="1"/>
</dbReference>
<feature type="compositionally biased region" description="Polar residues" evidence="5">
    <location>
        <begin position="35"/>
        <end position="48"/>
    </location>
</feature>
<feature type="compositionally biased region" description="Polar residues" evidence="5">
    <location>
        <begin position="74"/>
        <end position="83"/>
    </location>
</feature>
<keyword evidence="9" id="KW-1185">Reference proteome</keyword>
<keyword evidence="4" id="KW-0119">Carbohydrate metabolism</keyword>
<protein>
    <recommendedName>
        <fullName evidence="7">Pectate lyase domain-containing protein</fullName>
    </recommendedName>
</protein>
<comment type="similarity">
    <text evidence="1 4">Belongs to the polysaccharide lyase 1 family.</text>
</comment>
<feature type="compositionally biased region" description="Polar residues" evidence="5">
    <location>
        <begin position="194"/>
        <end position="203"/>
    </location>
</feature>
<evidence type="ECO:0000256" key="2">
    <source>
        <dbReference type="ARBA" id="ARBA00022729"/>
    </source>
</evidence>